<accession>A0A2R5GBH0</accession>
<dbReference type="Pfam" id="PF14496">
    <property type="entry name" value="NEL"/>
    <property type="match status" value="1"/>
</dbReference>
<dbReference type="InterPro" id="IPR032675">
    <property type="entry name" value="LRR_dom_sf"/>
</dbReference>
<dbReference type="InParanoid" id="A0A2R5GBH0"/>
<dbReference type="Proteomes" id="UP000241890">
    <property type="component" value="Unassembled WGS sequence"/>
</dbReference>
<gene>
    <name evidence="3" type="ORF">FCC1311_045602</name>
</gene>
<dbReference type="GO" id="GO:0016567">
    <property type="term" value="P:protein ubiquitination"/>
    <property type="evidence" value="ECO:0007669"/>
    <property type="project" value="InterPro"/>
</dbReference>
<evidence type="ECO:0000313" key="3">
    <source>
        <dbReference type="EMBL" id="GBG28337.1"/>
    </source>
</evidence>
<dbReference type="AlphaFoldDB" id="A0A2R5GBH0"/>
<dbReference type="SUPFAM" id="SSF52058">
    <property type="entry name" value="L domain-like"/>
    <property type="match status" value="1"/>
</dbReference>
<feature type="domain" description="NEL" evidence="2">
    <location>
        <begin position="517"/>
        <end position="834"/>
    </location>
</feature>
<evidence type="ECO:0000313" key="4">
    <source>
        <dbReference type="Proteomes" id="UP000241890"/>
    </source>
</evidence>
<reference evidence="3 4" key="1">
    <citation type="submission" date="2017-12" db="EMBL/GenBank/DDBJ databases">
        <title>Sequencing, de novo assembly and annotation of complete genome of a new Thraustochytrid species, strain FCC1311.</title>
        <authorList>
            <person name="Sedici K."/>
            <person name="Godart F."/>
            <person name="Aiese Cigliano R."/>
            <person name="Sanseverino W."/>
            <person name="Barakat M."/>
            <person name="Ortet P."/>
            <person name="Marechal E."/>
            <person name="Cagnac O."/>
            <person name="Amato A."/>
        </authorList>
    </citation>
    <scope>NUCLEOTIDE SEQUENCE [LARGE SCALE GENOMIC DNA]</scope>
</reference>
<name>A0A2R5GBH0_9STRA</name>
<dbReference type="OrthoDB" id="203703at2759"/>
<dbReference type="InterPro" id="IPR029487">
    <property type="entry name" value="NEL_dom"/>
</dbReference>
<dbReference type="InterPro" id="IPR010920">
    <property type="entry name" value="LSM_dom_sf"/>
</dbReference>
<dbReference type="GO" id="GO:0004842">
    <property type="term" value="F:ubiquitin-protein transferase activity"/>
    <property type="evidence" value="ECO:0007669"/>
    <property type="project" value="InterPro"/>
</dbReference>
<comment type="caution">
    <text evidence="3">The sequence shown here is derived from an EMBL/GenBank/DDBJ whole genome shotgun (WGS) entry which is preliminary data.</text>
</comment>
<protein>
    <submittedName>
        <fullName evidence="3">U6 snRNA-associated Sm-like protein LSm1</fullName>
    </submittedName>
</protein>
<evidence type="ECO:0000256" key="1">
    <source>
        <dbReference type="SAM" id="MobiDB-lite"/>
    </source>
</evidence>
<dbReference type="EMBL" id="BEYU01000040">
    <property type="protein sequence ID" value="GBG28337.1"/>
    <property type="molecule type" value="Genomic_DNA"/>
</dbReference>
<sequence length="834" mass="91091">MESATAVAEVTASTWVRRDSRMEAAVVRVLGLAREAAGLPALGAANGAVGEDGERGRTLRESAGASARALKRAMACITAQSTARPSTRRMSIGAGPAGRAMVARELRKLPPDSVLRRSLEASNVTLHWLANRGTLRVSLPFEEVLVVDLVENFPRMIVRGNALILVPGAQRSRRTSTSRAEPSPPPRIPSGLYVHGNLVIMTEISPEGEFLDPAPLQVPERLHVGGSLMLLNIDVKDWGANIRIGGDLAVREGGHRLTELPEFAELGGALDCRGCRLLEKLPSNLEHVESLYLEDCSSLESLPDSLARVGGELCLAGCSRLSKLPDYLIVEGNLDMRSCTSLTTLPNLLTVHGNTWLQDAWSLTKIPVTANFQGSKLDLRGCSSLRRLPVVALEKQRRKTLHVDVRATNLEPDSYEVLQSIETDVLKFSFDASVLTLLENSRRANTTDFEPRRSATGTSRSASTGSVTGTASGKLMAQSQGHEARLGATAMRPNSKTSKKNSDQAVPKPRRKTQCLREVGDLNSINTIEDALALFGAEDIELAPFVENAYVRDIIEFLKLLASSLENRVPDLRESLLERLRDVLETAATDEVAREEILMRMADAVDTCVDKPVWALGQMQLVAALAHARGDRTALRKLGLGVMRLGVVHQHASNLLNLSDLDVDDVCVYLKFELELRDDLGLPVSPRAMEWEQYVDVTPEDIEAARAEALAITDADLDVWLLSWAPWQEQLRGEAVVAYEDLKVPDHKLRIEADAATATDLLGDAISDPVVVLPDVANICKLMENYHLPGASSLIEELDRRVMVVLRDGRHLVGILSSIDKYCELALCADRLEK</sequence>
<organism evidence="3 4">
    <name type="scientific">Hondaea fermentalgiana</name>
    <dbReference type="NCBI Taxonomy" id="2315210"/>
    <lineage>
        <taxon>Eukaryota</taxon>
        <taxon>Sar</taxon>
        <taxon>Stramenopiles</taxon>
        <taxon>Bigyra</taxon>
        <taxon>Labyrinthulomycetes</taxon>
        <taxon>Thraustochytrida</taxon>
        <taxon>Thraustochytriidae</taxon>
        <taxon>Hondaea</taxon>
    </lineage>
</organism>
<feature type="compositionally biased region" description="Low complexity" evidence="1">
    <location>
        <begin position="454"/>
        <end position="473"/>
    </location>
</feature>
<proteinExistence type="predicted"/>
<dbReference type="SUPFAM" id="SSF50182">
    <property type="entry name" value="Sm-like ribonucleoproteins"/>
    <property type="match status" value="1"/>
</dbReference>
<dbReference type="Gene3D" id="3.80.10.10">
    <property type="entry name" value="Ribonuclease Inhibitor"/>
    <property type="match status" value="1"/>
</dbReference>
<keyword evidence="4" id="KW-1185">Reference proteome</keyword>
<feature type="region of interest" description="Disordered" evidence="1">
    <location>
        <begin position="446"/>
        <end position="513"/>
    </location>
</feature>
<dbReference type="PROSITE" id="PS52053">
    <property type="entry name" value="NEL"/>
    <property type="match status" value="1"/>
</dbReference>
<dbReference type="Gene3D" id="2.30.30.100">
    <property type="match status" value="1"/>
</dbReference>
<dbReference type="Gene3D" id="1.20.58.360">
    <property type="entry name" value="Shigella T3SS effector IpaH defines"/>
    <property type="match status" value="1"/>
</dbReference>
<evidence type="ECO:0000259" key="2">
    <source>
        <dbReference type="PROSITE" id="PS52053"/>
    </source>
</evidence>